<keyword evidence="2" id="KW-1185">Reference proteome</keyword>
<dbReference type="Proteomes" id="UP000886595">
    <property type="component" value="Unassembled WGS sequence"/>
</dbReference>
<name>A0A8X7VHI7_BRACI</name>
<dbReference type="EMBL" id="JAAMPC010000005">
    <property type="protein sequence ID" value="KAG2311371.1"/>
    <property type="molecule type" value="Genomic_DNA"/>
</dbReference>
<reference evidence="1 2" key="1">
    <citation type="submission" date="2020-02" db="EMBL/GenBank/DDBJ databases">
        <authorList>
            <person name="Ma Q."/>
            <person name="Huang Y."/>
            <person name="Song X."/>
            <person name="Pei D."/>
        </authorList>
    </citation>
    <scope>NUCLEOTIDE SEQUENCE [LARGE SCALE GENOMIC DNA]</scope>
    <source>
        <strain evidence="1">Sxm20200214</strain>
        <tissue evidence="1">Leaf</tissue>
    </source>
</reference>
<evidence type="ECO:0000313" key="1">
    <source>
        <dbReference type="EMBL" id="KAG2311371.1"/>
    </source>
</evidence>
<proteinExistence type="predicted"/>
<comment type="caution">
    <text evidence="1">The sequence shown here is derived from an EMBL/GenBank/DDBJ whole genome shotgun (WGS) entry which is preliminary data.</text>
</comment>
<evidence type="ECO:0000313" key="2">
    <source>
        <dbReference type="Proteomes" id="UP000886595"/>
    </source>
</evidence>
<organism evidence="1 2">
    <name type="scientific">Brassica carinata</name>
    <name type="common">Ethiopian mustard</name>
    <name type="synonym">Abyssinian cabbage</name>
    <dbReference type="NCBI Taxonomy" id="52824"/>
    <lineage>
        <taxon>Eukaryota</taxon>
        <taxon>Viridiplantae</taxon>
        <taxon>Streptophyta</taxon>
        <taxon>Embryophyta</taxon>
        <taxon>Tracheophyta</taxon>
        <taxon>Spermatophyta</taxon>
        <taxon>Magnoliopsida</taxon>
        <taxon>eudicotyledons</taxon>
        <taxon>Gunneridae</taxon>
        <taxon>Pentapetalae</taxon>
        <taxon>rosids</taxon>
        <taxon>malvids</taxon>
        <taxon>Brassicales</taxon>
        <taxon>Brassicaceae</taxon>
        <taxon>Brassiceae</taxon>
        <taxon>Brassica</taxon>
    </lineage>
</organism>
<protein>
    <submittedName>
        <fullName evidence="1">Uncharacterized protein</fullName>
    </submittedName>
</protein>
<accession>A0A8X7VHI7</accession>
<sequence>MVGDEHIIGASSDIDLVSQQEEGMMECGIQEDDLLEDGLMEIEAGHPTYSLSELPRRASLDTLKRSKTMKTSSKENAPLGIQNKQTEFLRRDLLENDQASLP</sequence>
<gene>
    <name evidence="1" type="ORF">Bca52824_022928</name>
</gene>
<dbReference type="AlphaFoldDB" id="A0A8X7VHI7"/>